<keyword evidence="4 5" id="KW-0663">Pyridoxal phosphate</keyword>
<accession>A0AA46AHK8</accession>
<dbReference type="NCBIfam" id="NF002325">
    <property type="entry name" value="PRK01278.1"/>
    <property type="match status" value="1"/>
</dbReference>
<dbReference type="GO" id="GO:0030170">
    <property type="term" value="F:pyridoxal phosphate binding"/>
    <property type="evidence" value="ECO:0007669"/>
    <property type="project" value="InterPro"/>
</dbReference>
<evidence type="ECO:0000313" key="7">
    <source>
        <dbReference type="Proteomes" id="UP001158066"/>
    </source>
</evidence>
<proteinExistence type="inferred from homology"/>
<feature type="binding site" evidence="5">
    <location>
        <position position="144"/>
    </location>
    <ligand>
        <name>N(2)-acetyl-L-ornithine</name>
        <dbReference type="ChEBI" id="CHEBI:57805"/>
    </ligand>
</feature>
<comment type="caution">
    <text evidence="6">The sequence shown here is derived from an EMBL/GenBank/DDBJ whole genome shotgun (WGS) entry which is preliminary data.</text>
</comment>
<comment type="similarity">
    <text evidence="5">Belongs to the class-III pyridoxal-phosphate-dependent aminotransferase family. ArgD subfamily.</text>
</comment>
<dbReference type="InterPro" id="IPR004636">
    <property type="entry name" value="AcOrn/SuccOrn_fam"/>
</dbReference>
<dbReference type="InterPro" id="IPR015424">
    <property type="entry name" value="PyrdxlP-dep_Trfase"/>
</dbReference>
<evidence type="ECO:0000256" key="2">
    <source>
        <dbReference type="ARBA" id="ARBA00022605"/>
    </source>
</evidence>
<feature type="binding site" evidence="5">
    <location>
        <position position="284"/>
    </location>
    <ligand>
        <name>pyridoxal 5'-phosphate</name>
        <dbReference type="ChEBI" id="CHEBI:597326"/>
    </ligand>
</feature>
<dbReference type="RefSeq" id="WP_346771697.1">
    <property type="nucleotide sequence ID" value="NZ_FXUF01000001.1"/>
</dbReference>
<comment type="subunit">
    <text evidence="5">Homodimer.</text>
</comment>
<evidence type="ECO:0000256" key="5">
    <source>
        <dbReference type="HAMAP-Rule" id="MF_01107"/>
    </source>
</evidence>
<dbReference type="HAMAP" id="MF_01107">
    <property type="entry name" value="ArgD_aminotrans_3"/>
    <property type="match status" value="1"/>
</dbReference>
<keyword evidence="2 5" id="KW-0028">Amino-acid biosynthesis</keyword>
<dbReference type="InterPro" id="IPR005814">
    <property type="entry name" value="Aminotrans_3"/>
</dbReference>
<dbReference type="FunFam" id="3.40.640.10:FF:000004">
    <property type="entry name" value="Acetylornithine aminotransferase"/>
    <property type="match status" value="1"/>
</dbReference>
<dbReference type="GO" id="GO:0042802">
    <property type="term" value="F:identical protein binding"/>
    <property type="evidence" value="ECO:0007669"/>
    <property type="project" value="TreeGrafter"/>
</dbReference>
<keyword evidence="3 5" id="KW-0808">Transferase</keyword>
<dbReference type="EC" id="2.6.1.11" evidence="5"/>
<comment type="pathway">
    <text evidence="5">Amino-acid biosynthesis; L-arginine biosynthesis; N(2)-acetyl-L-ornithine from L-glutamate: step 4/4.</text>
</comment>
<evidence type="ECO:0000256" key="3">
    <source>
        <dbReference type="ARBA" id="ARBA00022679"/>
    </source>
</evidence>
<dbReference type="GO" id="GO:0006526">
    <property type="term" value="P:L-arginine biosynthetic process"/>
    <property type="evidence" value="ECO:0007669"/>
    <property type="project" value="UniProtKB-UniRule"/>
</dbReference>
<keyword evidence="5" id="KW-0055">Arginine biosynthesis</keyword>
<comment type="subcellular location">
    <subcellularLocation>
        <location evidence="5">Cytoplasm</location>
    </subcellularLocation>
</comment>
<name>A0AA46AHK8_9CLOT</name>
<dbReference type="CDD" id="cd00610">
    <property type="entry name" value="OAT_like"/>
    <property type="match status" value="1"/>
</dbReference>
<organism evidence="6 7">
    <name type="scientific">Anoxynatronum buryatiense</name>
    <dbReference type="NCBI Taxonomy" id="489973"/>
    <lineage>
        <taxon>Bacteria</taxon>
        <taxon>Bacillati</taxon>
        <taxon>Bacillota</taxon>
        <taxon>Clostridia</taxon>
        <taxon>Eubacteriales</taxon>
        <taxon>Clostridiaceae</taxon>
        <taxon>Anoxynatronum</taxon>
    </lineage>
</organism>
<dbReference type="EMBL" id="FXUF01000001">
    <property type="protein sequence ID" value="SMP40462.1"/>
    <property type="molecule type" value="Genomic_DNA"/>
</dbReference>
<reference evidence="6" key="1">
    <citation type="submission" date="2017-05" db="EMBL/GenBank/DDBJ databases">
        <authorList>
            <person name="Varghese N."/>
            <person name="Submissions S."/>
        </authorList>
    </citation>
    <scope>NUCLEOTIDE SEQUENCE</scope>
    <source>
        <strain evidence="6">Su22</strain>
    </source>
</reference>
<keyword evidence="5" id="KW-0963">Cytoplasm</keyword>
<dbReference type="InterPro" id="IPR015421">
    <property type="entry name" value="PyrdxlP-dep_Trfase_major"/>
</dbReference>
<dbReference type="Gene3D" id="3.90.1150.10">
    <property type="entry name" value="Aspartate Aminotransferase, domain 1"/>
    <property type="match status" value="1"/>
</dbReference>
<dbReference type="PANTHER" id="PTHR11986">
    <property type="entry name" value="AMINOTRANSFERASE CLASS III"/>
    <property type="match status" value="1"/>
</dbReference>
<sequence>MMNMTKEEMILASDQVLMQTYKRVPVVFTSGEKCILTDSEGKKYLDMMGGLAACGLGHSPRVLVEAINRQAAQLIHITNYFYNEPQLELARLLTANSFGDKVFFANSGAEANEGAIKLARKYAYTNFGPEKYEIIAMTSSFHGRTLGTLSVTHNEAYKVGIEPLPKGFTFVTFNDEKALEEAITPNTCAIMLEPLQGEGGITPATPAFMKKVRQLADEHQLLVIADEIQCGFGRTGTMFAHEQYDMIPDIMTLAKSLAGGFPIGAIIATDKVASAWKPGDHGTTFGGNPLACAAGTAVFQELLNLEIPSKAAANGAYFLEKLQELVDKYAFVKRTKGKGLMVGLELDFPGAAVVEKAFDKGLIINCTAGNIIRFVPPMIITKEELDTCVTILDEIFSQM</sequence>
<keyword evidence="1 5" id="KW-0032">Aminotransferase</keyword>
<dbReference type="SUPFAM" id="SSF53383">
    <property type="entry name" value="PLP-dependent transferases"/>
    <property type="match status" value="1"/>
</dbReference>
<feature type="modified residue" description="N6-(pyridoxal phosphate)lysine" evidence="5">
    <location>
        <position position="255"/>
    </location>
</feature>
<dbReference type="GO" id="GO:0003992">
    <property type="term" value="F:N2-acetyl-L-ornithine:2-oxoglutarate 5-aminotransferase activity"/>
    <property type="evidence" value="ECO:0007669"/>
    <property type="project" value="UniProtKB-UniRule"/>
</dbReference>
<evidence type="ECO:0000256" key="4">
    <source>
        <dbReference type="ARBA" id="ARBA00022898"/>
    </source>
</evidence>
<dbReference type="PANTHER" id="PTHR11986:SF79">
    <property type="entry name" value="ACETYLORNITHINE AMINOTRANSFERASE, MITOCHONDRIAL"/>
    <property type="match status" value="1"/>
</dbReference>
<comment type="catalytic activity">
    <reaction evidence="5">
        <text>N(2)-acetyl-L-ornithine + 2-oxoglutarate = N-acetyl-L-glutamate 5-semialdehyde + L-glutamate</text>
        <dbReference type="Rhea" id="RHEA:18049"/>
        <dbReference type="ChEBI" id="CHEBI:16810"/>
        <dbReference type="ChEBI" id="CHEBI:29123"/>
        <dbReference type="ChEBI" id="CHEBI:29985"/>
        <dbReference type="ChEBI" id="CHEBI:57805"/>
        <dbReference type="EC" id="2.6.1.11"/>
    </reaction>
</comment>
<feature type="binding site" evidence="5">
    <location>
        <begin position="108"/>
        <end position="109"/>
    </location>
    <ligand>
        <name>pyridoxal 5'-phosphate</name>
        <dbReference type="ChEBI" id="CHEBI:597326"/>
    </ligand>
</feature>
<protein>
    <recommendedName>
        <fullName evidence="5">Acetylornithine aminotransferase</fullName>
        <shortName evidence="5">ACOAT</shortName>
        <ecNumber evidence="5">2.6.1.11</ecNumber>
    </recommendedName>
</protein>
<dbReference type="GO" id="GO:0005737">
    <property type="term" value="C:cytoplasm"/>
    <property type="evidence" value="ECO:0007669"/>
    <property type="project" value="UniProtKB-SubCell"/>
</dbReference>
<dbReference type="InterPro" id="IPR015422">
    <property type="entry name" value="PyrdxlP-dep_Trfase_small"/>
</dbReference>
<evidence type="ECO:0000256" key="1">
    <source>
        <dbReference type="ARBA" id="ARBA00022576"/>
    </source>
</evidence>
<dbReference type="NCBIfam" id="TIGR00707">
    <property type="entry name" value="argD"/>
    <property type="match status" value="1"/>
</dbReference>
<dbReference type="InterPro" id="IPR050103">
    <property type="entry name" value="Class-III_PLP-dep_AT"/>
</dbReference>
<dbReference type="Pfam" id="PF00202">
    <property type="entry name" value="Aminotran_3"/>
    <property type="match status" value="1"/>
</dbReference>
<dbReference type="InterPro" id="IPR049704">
    <property type="entry name" value="Aminotrans_3_PPA_site"/>
</dbReference>
<dbReference type="PIRSF" id="PIRSF000521">
    <property type="entry name" value="Transaminase_4ab_Lys_Orn"/>
    <property type="match status" value="1"/>
</dbReference>
<dbReference type="AlphaFoldDB" id="A0AA46AHK8"/>
<keyword evidence="7" id="KW-1185">Reference proteome</keyword>
<comment type="miscellaneous">
    <text evidence="5">May also have succinyldiaminopimelate aminotransferase activity, thus carrying out the corresponding step in lysine biosynthesis.</text>
</comment>
<comment type="cofactor">
    <cofactor evidence="5">
        <name>pyridoxal 5'-phosphate</name>
        <dbReference type="ChEBI" id="CHEBI:597326"/>
    </cofactor>
    <text evidence="5">Binds 1 pyridoxal phosphate per subunit.</text>
</comment>
<dbReference type="PROSITE" id="PS00600">
    <property type="entry name" value="AA_TRANSFER_CLASS_3"/>
    <property type="match status" value="1"/>
</dbReference>
<dbReference type="Proteomes" id="UP001158066">
    <property type="component" value="Unassembled WGS sequence"/>
</dbReference>
<feature type="binding site" evidence="5">
    <location>
        <position position="283"/>
    </location>
    <ligand>
        <name>N(2)-acetyl-L-ornithine</name>
        <dbReference type="ChEBI" id="CHEBI:57805"/>
    </ligand>
</feature>
<feature type="binding site" evidence="5">
    <location>
        <begin position="226"/>
        <end position="229"/>
    </location>
    <ligand>
        <name>pyridoxal 5'-phosphate</name>
        <dbReference type="ChEBI" id="CHEBI:597326"/>
    </ligand>
</feature>
<feature type="binding site" evidence="5">
    <location>
        <position position="141"/>
    </location>
    <ligand>
        <name>pyridoxal 5'-phosphate</name>
        <dbReference type="ChEBI" id="CHEBI:597326"/>
    </ligand>
</feature>
<gene>
    <name evidence="5" type="primary">argD</name>
    <name evidence="6" type="ORF">SAMN06296020_101390</name>
</gene>
<dbReference type="Gene3D" id="3.40.640.10">
    <property type="entry name" value="Type I PLP-dependent aspartate aminotransferase-like (Major domain)"/>
    <property type="match status" value="1"/>
</dbReference>
<evidence type="ECO:0000313" key="6">
    <source>
        <dbReference type="EMBL" id="SMP40462.1"/>
    </source>
</evidence>